<protein>
    <submittedName>
        <fullName evidence="6">NLP/P60 protein</fullName>
    </submittedName>
</protein>
<proteinExistence type="inferred from homology"/>
<evidence type="ECO:0000313" key="7">
    <source>
        <dbReference type="Proteomes" id="UP000006755"/>
    </source>
</evidence>
<evidence type="ECO:0000256" key="4">
    <source>
        <dbReference type="ARBA" id="ARBA00022807"/>
    </source>
</evidence>
<feature type="domain" description="NlpC/P60" evidence="5">
    <location>
        <begin position="297"/>
        <end position="427"/>
    </location>
</feature>
<dbReference type="GO" id="GO:0006508">
    <property type="term" value="P:proteolysis"/>
    <property type="evidence" value="ECO:0007669"/>
    <property type="project" value="UniProtKB-KW"/>
</dbReference>
<name>K2K3R5_9GAMM</name>
<dbReference type="AlphaFoldDB" id="K2K3R5"/>
<comment type="caution">
    <text evidence="6">The sequence shown here is derived from an EMBL/GenBank/DDBJ whole genome shotgun (WGS) entry which is preliminary data.</text>
</comment>
<evidence type="ECO:0000256" key="3">
    <source>
        <dbReference type="ARBA" id="ARBA00022801"/>
    </source>
</evidence>
<dbReference type="Proteomes" id="UP000006755">
    <property type="component" value="Unassembled WGS sequence"/>
</dbReference>
<organism evidence="6 7">
    <name type="scientific">Gallaecimonas xiamenensis 3-C-1</name>
    <dbReference type="NCBI Taxonomy" id="745411"/>
    <lineage>
        <taxon>Bacteria</taxon>
        <taxon>Pseudomonadati</taxon>
        <taxon>Pseudomonadota</taxon>
        <taxon>Gammaproteobacteria</taxon>
        <taxon>Enterobacterales</taxon>
        <taxon>Gallaecimonadaceae</taxon>
        <taxon>Gallaecimonas</taxon>
    </lineage>
</organism>
<reference evidence="6 7" key="1">
    <citation type="journal article" date="2012" name="J. Bacteriol.">
        <title>Genome Sequence of Gallaecimonas xiamenensis Type Strain 3-C-1.</title>
        <authorList>
            <person name="Lai Q."/>
            <person name="Wang L."/>
            <person name="Wang W."/>
            <person name="Shao Z."/>
        </authorList>
    </citation>
    <scope>NUCLEOTIDE SEQUENCE [LARGE SCALE GENOMIC DNA]</scope>
    <source>
        <strain evidence="6 7">3-C-1</strain>
    </source>
</reference>
<accession>K2K3R5</accession>
<dbReference type="OrthoDB" id="9808890at2"/>
<keyword evidence="2" id="KW-0645">Protease</keyword>
<keyword evidence="7" id="KW-1185">Reference proteome</keyword>
<evidence type="ECO:0000259" key="5">
    <source>
        <dbReference type="PROSITE" id="PS51935"/>
    </source>
</evidence>
<keyword evidence="4" id="KW-0788">Thiol protease</keyword>
<dbReference type="InterPro" id="IPR038765">
    <property type="entry name" value="Papain-like_cys_pep_sf"/>
</dbReference>
<dbReference type="STRING" id="745411.B3C1_02195"/>
<evidence type="ECO:0000256" key="2">
    <source>
        <dbReference type="ARBA" id="ARBA00022670"/>
    </source>
</evidence>
<dbReference type="InterPro" id="IPR039439">
    <property type="entry name" value="SH3b1_dom"/>
</dbReference>
<evidence type="ECO:0000256" key="1">
    <source>
        <dbReference type="ARBA" id="ARBA00007074"/>
    </source>
</evidence>
<dbReference type="Gene3D" id="3.90.1720.10">
    <property type="entry name" value="endopeptidase domain like (from Nostoc punctiforme)"/>
    <property type="match status" value="1"/>
</dbReference>
<dbReference type="InterPro" id="IPR000064">
    <property type="entry name" value="NLP_P60_dom"/>
</dbReference>
<keyword evidence="3" id="KW-0378">Hydrolase</keyword>
<evidence type="ECO:0000313" key="6">
    <source>
        <dbReference type="EMBL" id="EKE77584.1"/>
    </source>
</evidence>
<dbReference type="PROSITE" id="PS51935">
    <property type="entry name" value="NLPC_P60"/>
    <property type="match status" value="1"/>
</dbReference>
<dbReference type="SUPFAM" id="SSF54001">
    <property type="entry name" value="Cysteine proteinases"/>
    <property type="match status" value="1"/>
</dbReference>
<dbReference type="eggNOG" id="COG0791">
    <property type="taxonomic scope" value="Bacteria"/>
</dbReference>
<dbReference type="GO" id="GO:0008234">
    <property type="term" value="F:cysteine-type peptidase activity"/>
    <property type="evidence" value="ECO:0007669"/>
    <property type="project" value="UniProtKB-KW"/>
</dbReference>
<sequence length="450" mass="49966">MAGILALVLLGQAQAEPVWQSDVVAVQPQQLEAAHWLAKLKDPDALVMDAGAIARFNQGLFDKLPEMVALDQYPRHLEGTSVRAKIEALGLEAERYRRDGSALDQAAWDNYRRNLNLDALQGPQQVRFALAVRRSLMRTFPTHDRVFKADLDTDLDRFQETGVFPGQALAVLADSADGNWVFAQSYQYAAWLPKADIAFGSREQVLAYGRSPSFLVTTGAKVRTVFNPEEPRVSELQLDMGLRLPLLPAARVGNNLYGQNPYTGYVVRLPVRNDDGSLAFRPALIPRSQDVHLGYLPFTRANLIRQAFKFLGERYGWGHDYNGRDCTGFVGEVYRSFGILMPRNSGQQGKGDYGVNHPFSKATPSADKEQVLAKGQPGDLIYLPGHVMMLLGFEGKEPYVIHDVTGLRYRRGGQLYQGVLNGVSITPLKPLMLGAERSYLDGVYNIKAIN</sequence>
<gene>
    <name evidence="6" type="ORF">B3C1_02195</name>
</gene>
<dbReference type="Pfam" id="PF00877">
    <property type="entry name" value="NLPC_P60"/>
    <property type="match status" value="1"/>
</dbReference>
<dbReference type="Pfam" id="PF12913">
    <property type="entry name" value="SH3_6"/>
    <property type="match status" value="1"/>
</dbReference>
<dbReference type="EMBL" id="AMRI01000002">
    <property type="protein sequence ID" value="EKE77584.1"/>
    <property type="molecule type" value="Genomic_DNA"/>
</dbReference>
<dbReference type="PATRIC" id="fig|745411.4.peg.429"/>
<comment type="similarity">
    <text evidence="1">Belongs to the peptidase C40 family.</text>
</comment>